<accession>A0ABS7MJK9</accession>
<dbReference type="PANTHER" id="PTHR43479:SF11">
    <property type="entry name" value="ACREF_ENVCD OPERON REPRESSOR-RELATED"/>
    <property type="match status" value="1"/>
</dbReference>
<evidence type="ECO:0000256" key="1">
    <source>
        <dbReference type="ARBA" id="ARBA00023125"/>
    </source>
</evidence>
<keyword evidence="5" id="KW-1185">Reference proteome</keyword>
<reference evidence="4 5" key="1">
    <citation type="submission" date="2021-08" db="EMBL/GenBank/DDBJ databases">
        <title>Collinsella faecalis sp. nov. isolated from swine faeces.</title>
        <authorList>
            <person name="Oh B.S."/>
            <person name="Lee J.H."/>
        </authorList>
    </citation>
    <scope>NUCLEOTIDE SEQUENCE [LARGE SCALE GENOMIC DNA]</scope>
    <source>
        <strain evidence="4 5">AGMB00827</strain>
    </source>
</reference>
<dbReference type="RefSeq" id="WP_222199251.1">
    <property type="nucleotide sequence ID" value="NZ_JAIMFO010000005.1"/>
</dbReference>
<comment type="caution">
    <text evidence="4">The sequence shown here is derived from an EMBL/GenBank/DDBJ whole genome shotgun (WGS) entry which is preliminary data.</text>
</comment>
<dbReference type="PANTHER" id="PTHR43479">
    <property type="entry name" value="ACREF/ENVCD OPERON REPRESSOR-RELATED"/>
    <property type="match status" value="1"/>
</dbReference>
<dbReference type="InterPro" id="IPR001647">
    <property type="entry name" value="HTH_TetR"/>
</dbReference>
<dbReference type="InterPro" id="IPR050624">
    <property type="entry name" value="HTH-type_Tx_Regulator"/>
</dbReference>
<evidence type="ECO:0000313" key="4">
    <source>
        <dbReference type="EMBL" id="MBY4797539.1"/>
    </source>
</evidence>
<dbReference type="EMBL" id="JAIMFO010000005">
    <property type="protein sequence ID" value="MBY4797539.1"/>
    <property type="molecule type" value="Genomic_DNA"/>
</dbReference>
<dbReference type="Pfam" id="PF00440">
    <property type="entry name" value="TetR_N"/>
    <property type="match status" value="1"/>
</dbReference>
<gene>
    <name evidence="4" type="ORF">K6V98_04100</name>
</gene>
<dbReference type="PROSITE" id="PS50977">
    <property type="entry name" value="HTH_TETR_2"/>
    <property type="match status" value="1"/>
</dbReference>
<dbReference type="PRINTS" id="PR00455">
    <property type="entry name" value="HTHTETR"/>
</dbReference>
<proteinExistence type="predicted"/>
<dbReference type="InterPro" id="IPR009057">
    <property type="entry name" value="Homeodomain-like_sf"/>
</dbReference>
<keyword evidence="1 2" id="KW-0238">DNA-binding</keyword>
<evidence type="ECO:0000256" key="2">
    <source>
        <dbReference type="PROSITE-ProRule" id="PRU00335"/>
    </source>
</evidence>
<name>A0ABS7MJK9_9ACTN</name>
<sequence length="198" mass="23084">MRVVKTKSERKEEILEAAKTVFLRKGFEAATMEDIIAETSLSKGGFYHYYANTTDIMHDLMLQGIAYRIDIISHTIPDGATWDDETLINILVDKFLDESDLMSLYVIYLQASYKNHALKDLFEQLKQENRSMFEKRFGAQSQTEMNLFYSDLFLNLLNTIMLGAEILDARESFRKNRPFFVSMMRLALTYAREDRIVT</sequence>
<dbReference type="Gene3D" id="1.10.357.10">
    <property type="entry name" value="Tetracycline Repressor, domain 2"/>
    <property type="match status" value="1"/>
</dbReference>
<evidence type="ECO:0000259" key="3">
    <source>
        <dbReference type="PROSITE" id="PS50977"/>
    </source>
</evidence>
<feature type="DNA-binding region" description="H-T-H motif" evidence="2">
    <location>
        <begin position="31"/>
        <end position="50"/>
    </location>
</feature>
<dbReference type="Proteomes" id="UP000700908">
    <property type="component" value="Unassembled WGS sequence"/>
</dbReference>
<feature type="domain" description="HTH tetR-type" evidence="3">
    <location>
        <begin position="8"/>
        <end position="68"/>
    </location>
</feature>
<evidence type="ECO:0000313" key="5">
    <source>
        <dbReference type="Proteomes" id="UP000700908"/>
    </source>
</evidence>
<protein>
    <submittedName>
        <fullName evidence="4">TetR/AcrR family transcriptional regulator</fullName>
    </submittedName>
</protein>
<organism evidence="4 5">
    <name type="scientific">Collinsella ureilytica</name>
    <dbReference type="NCBI Taxonomy" id="2869515"/>
    <lineage>
        <taxon>Bacteria</taxon>
        <taxon>Bacillati</taxon>
        <taxon>Actinomycetota</taxon>
        <taxon>Coriobacteriia</taxon>
        <taxon>Coriobacteriales</taxon>
        <taxon>Coriobacteriaceae</taxon>
        <taxon>Collinsella</taxon>
    </lineage>
</organism>
<dbReference type="SUPFAM" id="SSF46689">
    <property type="entry name" value="Homeodomain-like"/>
    <property type="match status" value="1"/>
</dbReference>